<dbReference type="RefSeq" id="XP_014654449.1">
    <property type="nucleotide sequence ID" value="XM_014798963.1"/>
</dbReference>
<evidence type="ECO:0000313" key="5">
    <source>
        <dbReference type="EMBL" id="GAK67507.1"/>
    </source>
</evidence>
<dbReference type="InterPro" id="IPR036264">
    <property type="entry name" value="Bact_exopeptidase_dim_dom"/>
</dbReference>
<dbReference type="Gene3D" id="3.40.630.10">
    <property type="entry name" value="Zn peptidases"/>
    <property type="match status" value="1"/>
</dbReference>
<dbReference type="InterPro" id="IPR050072">
    <property type="entry name" value="Peptidase_M20A"/>
</dbReference>
<protein>
    <submittedName>
        <fullName evidence="5">Acetylornithine deacetylase</fullName>
    </submittedName>
</protein>
<dbReference type="InterPro" id="IPR002933">
    <property type="entry name" value="Peptidase_M20"/>
</dbReference>
<feature type="domain" description="Peptidase M20 dimerisation" evidence="4">
    <location>
        <begin position="179"/>
        <end position="285"/>
    </location>
</feature>
<dbReference type="InterPro" id="IPR036291">
    <property type="entry name" value="NAD(P)-bd_dom_sf"/>
</dbReference>
<dbReference type="Proteomes" id="UP000053758">
    <property type="component" value="Unassembled WGS sequence"/>
</dbReference>
<evidence type="ECO:0000259" key="4">
    <source>
        <dbReference type="Pfam" id="PF07687"/>
    </source>
</evidence>
<comment type="similarity">
    <text evidence="1">Belongs to the peptidase M20A family.</text>
</comment>
<evidence type="ECO:0000256" key="2">
    <source>
        <dbReference type="ARBA" id="ARBA00022723"/>
    </source>
</evidence>
<proteinExistence type="inferred from homology"/>
<dbReference type="SUPFAM" id="SSF55031">
    <property type="entry name" value="Bacterial exopeptidase dimerisation domain"/>
    <property type="match status" value="1"/>
</dbReference>
<dbReference type="Pfam" id="PF01546">
    <property type="entry name" value="Peptidase_M20"/>
    <property type="match status" value="1"/>
</dbReference>
<dbReference type="HOGENOM" id="CLU_372974_0_0_1"/>
<dbReference type="InterPro" id="IPR002347">
    <property type="entry name" value="SDR_fam"/>
</dbReference>
<dbReference type="PRINTS" id="PR00081">
    <property type="entry name" value="GDHRDH"/>
</dbReference>
<dbReference type="GO" id="GO:0016787">
    <property type="term" value="F:hydrolase activity"/>
    <property type="evidence" value="ECO:0007669"/>
    <property type="project" value="UniProtKB-KW"/>
</dbReference>
<dbReference type="Pfam" id="PF00106">
    <property type="entry name" value="adh_short"/>
    <property type="match status" value="1"/>
</dbReference>
<dbReference type="PANTHER" id="PTHR43808:SF25">
    <property type="entry name" value="PEPTIDASE M20 DIMERISATION DOMAIN-CONTAINING PROTEIN"/>
    <property type="match status" value="1"/>
</dbReference>
<organism evidence="5 6">
    <name type="scientific">Pseudozyma antarctica</name>
    <name type="common">Yeast</name>
    <name type="synonym">Candida antarctica</name>
    <dbReference type="NCBI Taxonomy" id="84753"/>
    <lineage>
        <taxon>Eukaryota</taxon>
        <taxon>Fungi</taxon>
        <taxon>Dikarya</taxon>
        <taxon>Basidiomycota</taxon>
        <taxon>Ustilaginomycotina</taxon>
        <taxon>Ustilaginomycetes</taxon>
        <taxon>Ustilaginales</taxon>
        <taxon>Ustilaginaceae</taxon>
        <taxon>Moesziomyces</taxon>
    </lineage>
</organism>
<dbReference type="PANTHER" id="PTHR43808">
    <property type="entry name" value="ACETYLORNITHINE DEACETYLASE"/>
    <property type="match status" value="1"/>
</dbReference>
<sequence>MTPDEEVMLLTQQLVRISSTNPTLSTEAGTGEGAIANFVQRWFIKHGFEVVAVPAADPDRPSILAVKRGTGGPGAKSLPPNGHIDIVSLAGYVGDGLSGELRDGRIYGRGSADMKGGLAAAMVAAAHTGGSDGVRGDVWVAAVADEEDASRGSLDVHKICPNVHGAIFPEPTNEANCEAHRGFVWFEITVLGRAAHGSRWDQGVDAITQMGLFLACFQRYCNELLQRDRHPLLEFGSAHAGKISGGEKTSTYPAHATLTVQRRTLRGESDDMIQEELVALLQEAQGRIQYDFRYSIRKLLSRPPLASRDGPLVQLAAAVAKPQLSTRGTGQRNGANFWTDAALFSHGKAIESIVFGPKGSGIHTEQESVEVESLQTLVSVQRVLRDESSSMGAYEQSAPLAAGVRCRDQQRLLLGDPIACLGFGFARCSTCFAYKRSCPRARSIEPAPPYPLCTNPTTMPTPTPQSIVVTGANKGIGYEAVKHLAQKLPDATIYLTARSQSNGKDAVDKMKKEAPEADFSNVRIILLEITDTSSIREAVATVQKQSGTLDVLLHNSGILQVPGEKGSKGVFDVNVRGAKACIEAFAQILTKDTGKVIVVSSEVGSWSTAAQEKALQDKLLNGSKTDWKQVEAWMNDWLLHEQGGQGVQEPWKPLDQLENSGYAVSKLFLNAYLRNYVLQSQHPRLAVVCPGYCATDLNGFSGHRPASQGGESVCWPVFNEFENGHFYQDGKDLPFLYPKPEGFNV</sequence>
<evidence type="ECO:0000256" key="3">
    <source>
        <dbReference type="ARBA" id="ARBA00022801"/>
    </source>
</evidence>
<dbReference type="SUPFAM" id="SSF53187">
    <property type="entry name" value="Zn-dependent exopeptidases"/>
    <property type="match status" value="1"/>
</dbReference>
<dbReference type="InterPro" id="IPR011650">
    <property type="entry name" value="Peptidase_M20_dimer"/>
</dbReference>
<evidence type="ECO:0000256" key="1">
    <source>
        <dbReference type="ARBA" id="ARBA00006247"/>
    </source>
</evidence>
<keyword evidence="6" id="KW-1185">Reference proteome</keyword>
<keyword evidence="2" id="KW-0479">Metal-binding</keyword>
<dbReference type="GO" id="GO:0046872">
    <property type="term" value="F:metal ion binding"/>
    <property type="evidence" value="ECO:0007669"/>
    <property type="project" value="UniProtKB-KW"/>
</dbReference>
<evidence type="ECO:0000313" key="6">
    <source>
        <dbReference type="Proteomes" id="UP000053758"/>
    </source>
</evidence>
<gene>
    <name evidence="5" type="ORF">PAN0_018d5735</name>
</gene>
<dbReference type="SUPFAM" id="SSF51735">
    <property type="entry name" value="NAD(P)-binding Rossmann-fold domains"/>
    <property type="match status" value="1"/>
</dbReference>
<dbReference type="Pfam" id="PF07687">
    <property type="entry name" value="M20_dimer"/>
    <property type="match status" value="1"/>
</dbReference>
<name>A0A081CLG1_PSEA2</name>
<keyword evidence="3" id="KW-0378">Hydrolase</keyword>
<dbReference type="Gene3D" id="3.30.70.360">
    <property type="match status" value="1"/>
</dbReference>
<dbReference type="EMBL" id="DF830085">
    <property type="protein sequence ID" value="GAK67507.1"/>
    <property type="molecule type" value="Genomic_DNA"/>
</dbReference>
<reference evidence="6" key="1">
    <citation type="journal article" date="2014" name="Genome Announc.">
        <title>Draft Genome Sequence of the Yeast Pseudozyma antarctica Type Strain JCM10317, a Producer of the Glycolipid Biosurfactants, Mannosylerythritol Lipids.</title>
        <authorList>
            <person name="Saika A."/>
            <person name="Koike H."/>
            <person name="Hori T."/>
            <person name="Fukuoka T."/>
            <person name="Sato S."/>
            <person name="Habe H."/>
            <person name="Kitamoto D."/>
            <person name="Morita T."/>
        </authorList>
    </citation>
    <scope>NUCLEOTIDE SEQUENCE [LARGE SCALE GENOMIC DNA]</scope>
    <source>
        <strain evidence="6">JCM 10317</strain>
    </source>
</reference>
<dbReference type="GeneID" id="26306554"/>
<dbReference type="Gene3D" id="3.40.50.720">
    <property type="entry name" value="NAD(P)-binding Rossmann-like Domain"/>
    <property type="match status" value="1"/>
</dbReference>
<accession>A0A081CLG1</accession>
<dbReference type="AlphaFoldDB" id="A0A081CLG1"/>